<gene>
    <name evidence="2" type="ORF">BJ508DRAFT_412917</name>
</gene>
<accession>A0A3N4IJ87</accession>
<sequence>MTITIAIPHRHPNLSKPTPSSAVPPPAPASWPIPGHPTSVDVNPSLGASPRRGSPQT</sequence>
<evidence type="ECO:0000313" key="2">
    <source>
        <dbReference type="EMBL" id="RPA84220.1"/>
    </source>
</evidence>
<dbReference type="EMBL" id="ML119660">
    <property type="protein sequence ID" value="RPA84220.1"/>
    <property type="molecule type" value="Genomic_DNA"/>
</dbReference>
<dbReference type="Proteomes" id="UP000275078">
    <property type="component" value="Unassembled WGS sequence"/>
</dbReference>
<feature type="region of interest" description="Disordered" evidence="1">
    <location>
        <begin position="1"/>
        <end position="57"/>
    </location>
</feature>
<name>A0A3N4IJ87_ASCIM</name>
<protein>
    <submittedName>
        <fullName evidence="2">Uncharacterized protein</fullName>
    </submittedName>
</protein>
<keyword evidence="3" id="KW-1185">Reference proteome</keyword>
<reference evidence="2 3" key="1">
    <citation type="journal article" date="2018" name="Nat. Ecol. Evol.">
        <title>Pezizomycetes genomes reveal the molecular basis of ectomycorrhizal truffle lifestyle.</title>
        <authorList>
            <person name="Murat C."/>
            <person name="Payen T."/>
            <person name="Noel B."/>
            <person name="Kuo A."/>
            <person name="Morin E."/>
            <person name="Chen J."/>
            <person name="Kohler A."/>
            <person name="Krizsan K."/>
            <person name="Balestrini R."/>
            <person name="Da Silva C."/>
            <person name="Montanini B."/>
            <person name="Hainaut M."/>
            <person name="Levati E."/>
            <person name="Barry K.W."/>
            <person name="Belfiori B."/>
            <person name="Cichocki N."/>
            <person name="Clum A."/>
            <person name="Dockter R.B."/>
            <person name="Fauchery L."/>
            <person name="Guy J."/>
            <person name="Iotti M."/>
            <person name="Le Tacon F."/>
            <person name="Lindquist E.A."/>
            <person name="Lipzen A."/>
            <person name="Malagnac F."/>
            <person name="Mello A."/>
            <person name="Molinier V."/>
            <person name="Miyauchi S."/>
            <person name="Poulain J."/>
            <person name="Riccioni C."/>
            <person name="Rubini A."/>
            <person name="Sitrit Y."/>
            <person name="Splivallo R."/>
            <person name="Traeger S."/>
            <person name="Wang M."/>
            <person name="Zifcakova L."/>
            <person name="Wipf D."/>
            <person name="Zambonelli A."/>
            <person name="Paolocci F."/>
            <person name="Nowrousian M."/>
            <person name="Ottonello S."/>
            <person name="Baldrian P."/>
            <person name="Spatafora J.W."/>
            <person name="Henrissat B."/>
            <person name="Nagy L.G."/>
            <person name="Aury J.M."/>
            <person name="Wincker P."/>
            <person name="Grigoriev I.V."/>
            <person name="Bonfante P."/>
            <person name="Martin F.M."/>
        </authorList>
    </citation>
    <scope>NUCLEOTIDE SEQUENCE [LARGE SCALE GENOMIC DNA]</scope>
    <source>
        <strain evidence="2 3">RN42</strain>
    </source>
</reference>
<evidence type="ECO:0000256" key="1">
    <source>
        <dbReference type="SAM" id="MobiDB-lite"/>
    </source>
</evidence>
<evidence type="ECO:0000313" key="3">
    <source>
        <dbReference type="Proteomes" id="UP000275078"/>
    </source>
</evidence>
<proteinExistence type="predicted"/>
<organism evidence="2 3">
    <name type="scientific">Ascobolus immersus RN42</name>
    <dbReference type="NCBI Taxonomy" id="1160509"/>
    <lineage>
        <taxon>Eukaryota</taxon>
        <taxon>Fungi</taxon>
        <taxon>Dikarya</taxon>
        <taxon>Ascomycota</taxon>
        <taxon>Pezizomycotina</taxon>
        <taxon>Pezizomycetes</taxon>
        <taxon>Pezizales</taxon>
        <taxon>Ascobolaceae</taxon>
        <taxon>Ascobolus</taxon>
    </lineage>
</organism>
<dbReference type="AlphaFoldDB" id="A0A3N4IJ87"/>
<feature type="compositionally biased region" description="Pro residues" evidence="1">
    <location>
        <begin position="22"/>
        <end position="35"/>
    </location>
</feature>